<proteinExistence type="predicted"/>
<sequence>MTEHAWLEAKFLVMEEHNGALNYPVYFAVCSLLDLSKAGLNGLCVSRPSPDRKRQMTSCRTLRAAGDNVLIRTWTFSTPEVIHQPGFRCWTSQFTCSDFCHHDRCGHLKVTKT</sequence>
<reference evidence="1 2" key="1">
    <citation type="journal article" date="2021" name="Elife">
        <title>Chloroplast acquisition without the gene transfer in kleptoplastic sea slugs, Plakobranchus ocellatus.</title>
        <authorList>
            <person name="Maeda T."/>
            <person name="Takahashi S."/>
            <person name="Yoshida T."/>
            <person name="Shimamura S."/>
            <person name="Takaki Y."/>
            <person name="Nagai Y."/>
            <person name="Toyoda A."/>
            <person name="Suzuki Y."/>
            <person name="Arimoto A."/>
            <person name="Ishii H."/>
            <person name="Satoh N."/>
            <person name="Nishiyama T."/>
            <person name="Hasebe M."/>
            <person name="Maruyama T."/>
            <person name="Minagawa J."/>
            <person name="Obokata J."/>
            <person name="Shigenobu S."/>
        </authorList>
    </citation>
    <scope>NUCLEOTIDE SEQUENCE [LARGE SCALE GENOMIC DNA]</scope>
</reference>
<gene>
    <name evidence="1" type="ORF">PoB_000243500</name>
</gene>
<evidence type="ECO:0000313" key="2">
    <source>
        <dbReference type="Proteomes" id="UP000735302"/>
    </source>
</evidence>
<comment type="caution">
    <text evidence="1">The sequence shown here is derived from an EMBL/GenBank/DDBJ whole genome shotgun (WGS) entry which is preliminary data.</text>
</comment>
<accession>A0AAV3XZ55</accession>
<name>A0AAV3XZ55_9GAST</name>
<evidence type="ECO:0000313" key="1">
    <source>
        <dbReference type="EMBL" id="GFN75929.1"/>
    </source>
</evidence>
<protein>
    <submittedName>
        <fullName evidence="1">Uncharacterized protein</fullName>
    </submittedName>
</protein>
<organism evidence="1 2">
    <name type="scientific">Plakobranchus ocellatus</name>
    <dbReference type="NCBI Taxonomy" id="259542"/>
    <lineage>
        <taxon>Eukaryota</taxon>
        <taxon>Metazoa</taxon>
        <taxon>Spiralia</taxon>
        <taxon>Lophotrochozoa</taxon>
        <taxon>Mollusca</taxon>
        <taxon>Gastropoda</taxon>
        <taxon>Heterobranchia</taxon>
        <taxon>Euthyneura</taxon>
        <taxon>Panpulmonata</taxon>
        <taxon>Sacoglossa</taxon>
        <taxon>Placobranchoidea</taxon>
        <taxon>Plakobranchidae</taxon>
        <taxon>Plakobranchus</taxon>
    </lineage>
</organism>
<dbReference type="EMBL" id="BLXT01000311">
    <property type="protein sequence ID" value="GFN75929.1"/>
    <property type="molecule type" value="Genomic_DNA"/>
</dbReference>
<dbReference type="Proteomes" id="UP000735302">
    <property type="component" value="Unassembled WGS sequence"/>
</dbReference>
<dbReference type="AlphaFoldDB" id="A0AAV3XZ55"/>
<keyword evidence="2" id="KW-1185">Reference proteome</keyword>